<dbReference type="PANTHER" id="PTHR43630:SF1">
    <property type="entry name" value="POLY-BETA-1,6-N-ACETYL-D-GLUCOSAMINE SYNTHASE"/>
    <property type="match status" value="1"/>
</dbReference>
<evidence type="ECO:0000256" key="1">
    <source>
        <dbReference type="ARBA" id="ARBA00006739"/>
    </source>
</evidence>
<dbReference type="InterPro" id="IPR001173">
    <property type="entry name" value="Glyco_trans_2-like"/>
</dbReference>
<organism evidence="6">
    <name type="scientific">uncultured Flavobacteriia bacterium</name>
    <dbReference type="NCBI Taxonomy" id="212695"/>
    <lineage>
        <taxon>Bacteria</taxon>
        <taxon>Pseudomonadati</taxon>
        <taxon>Bacteroidota</taxon>
        <taxon>Flavobacteriia</taxon>
        <taxon>environmental samples</taxon>
    </lineage>
</organism>
<evidence type="ECO:0000259" key="5">
    <source>
        <dbReference type="Pfam" id="PF00535"/>
    </source>
</evidence>
<evidence type="ECO:0000313" key="6">
    <source>
        <dbReference type="EMBL" id="CCF99205.1"/>
    </source>
</evidence>
<keyword evidence="4" id="KW-0812">Transmembrane</keyword>
<dbReference type="PANTHER" id="PTHR43630">
    <property type="entry name" value="POLY-BETA-1,6-N-ACETYL-D-GLUCOSAMINE SYNTHASE"/>
    <property type="match status" value="1"/>
</dbReference>
<keyword evidence="2" id="KW-0328">Glycosyltransferase</keyword>
<evidence type="ECO:0000256" key="2">
    <source>
        <dbReference type="ARBA" id="ARBA00022676"/>
    </source>
</evidence>
<dbReference type="EMBL" id="FO117573">
    <property type="protein sequence ID" value="CCF99205.1"/>
    <property type="molecule type" value="Genomic_DNA"/>
</dbReference>
<dbReference type="InterPro" id="IPR029044">
    <property type="entry name" value="Nucleotide-diphossugar_trans"/>
</dbReference>
<accession>H6RDU4</accession>
<comment type="similarity">
    <text evidence="1">Belongs to the glycosyltransferase 2 family.</text>
</comment>
<feature type="transmembrane region" description="Helical" evidence="4">
    <location>
        <begin position="286"/>
        <end position="305"/>
    </location>
</feature>
<feature type="transmembrane region" description="Helical" evidence="4">
    <location>
        <begin position="339"/>
        <end position="358"/>
    </location>
</feature>
<evidence type="ECO:0000256" key="3">
    <source>
        <dbReference type="ARBA" id="ARBA00022679"/>
    </source>
</evidence>
<keyword evidence="4" id="KW-0472">Membrane</keyword>
<dbReference type="GO" id="GO:0016757">
    <property type="term" value="F:glycosyltransferase activity"/>
    <property type="evidence" value="ECO:0007669"/>
    <property type="project" value="UniProtKB-KW"/>
</dbReference>
<dbReference type="Pfam" id="PF00535">
    <property type="entry name" value="Glycos_transf_2"/>
    <property type="match status" value="1"/>
</dbReference>
<dbReference type="SUPFAM" id="SSF53448">
    <property type="entry name" value="Nucleotide-diphospho-sugar transferases"/>
    <property type="match status" value="1"/>
</dbReference>
<protein>
    <submittedName>
        <fullName evidence="6">Glycosyl transferase, group 2</fullName>
    </submittedName>
</protein>
<dbReference type="Gene3D" id="3.90.550.10">
    <property type="entry name" value="Spore Coat Polysaccharide Biosynthesis Protein SpsA, Chain A"/>
    <property type="match status" value="1"/>
</dbReference>
<sequence>MIVILGVLLMIYCLLITALCVGFISIDYAKTNKKEPKTTFSICIPFRNEAENLPALLDSLSALNYTDGLFEIIFVDDHSNDNSVEIITKFCQENAVFQSKMTLLNQKSTANSGKKAALSLAVQRAKNDYIVTTDADCIVPQDWLVEFNAFIINREKKFVAAPVMLFETSSSFLNLFQQLDFFSLQGATIGGFGIKNPFLCNGANLAFSRSEFFRLGGYTGNQEIASGDDLFLMQKFLADDSESTGYLKSKNSIVTTQPQESWRQLINQRKRWAAKASKFKNPIPTFVSWTVFLANIALVLAVFYLKTSVFLSVIVIFKILIDFLLIALAASFFGKKGYLLGYLVSFLVYPFFTLYIAVSSQLQTFDWKGRRFKK</sequence>
<name>H6RDU4_9BACT</name>
<reference evidence="6" key="1">
    <citation type="journal article" date="2012" name="Environ. Microbiol.">
        <title>Genomic content of uncultured Bacteroidetes from contrasting oceanic provinces in the North Atlantic Ocean.</title>
        <authorList>
            <person name="Gomez-Pereira P.R."/>
            <person name="Schuler M."/>
            <person name="Fuchs B.M."/>
            <person name="Bennke C."/>
            <person name="Teeling H."/>
            <person name="Waldmann J."/>
            <person name="Richter M."/>
            <person name="Barbe V."/>
            <person name="Bataille E."/>
            <person name="Glockner F.O."/>
            <person name="Amann R."/>
        </authorList>
    </citation>
    <scope>NUCLEOTIDE SEQUENCE</scope>
</reference>
<keyword evidence="3 6" id="KW-0808">Transferase</keyword>
<reference evidence="6" key="2">
    <citation type="submission" date="2012-02" db="EMBL/GenBank/DDBJ databases">
        <authorList>
            <person name="Genoscope - CEA"/>
        </authorList>
    </citation>
    <scope>NUCLEOTIDE SEQUENCE</scope>
</reference>
<dbReference type="AlphaFoldDB" id="H6RDU4"/>
<proteinExistence type="inferred from homology"/>
<keyword evidence="4" id="KW-1133">Transmembrane helix</keyword>
<feature type="transmembrane region" description="Helical" evidence="4">
    <location>
        <begin position="310"/>
        <end position="333"/>
    </location>
</feature>
<feature type="domain" description="Glycosyltransferase 2-like" evidence="5">
    <location>
        <begin position="41"/>
        <end position="176"/>
    </location>
</feature>
<evidence type="ECO:0000256" key="4">
    <source>
        <dbReference type="SAM" id="Phobius"/>
    </source>
</evidence>
<gene>
    <name evidence="6" type="ORF">VIS_S3ASA20026</name>
</gene>